<protein>
    <recommendedName>
        <fullName evidence="3">Type VI secretion protein</fullName>
    </recommendedName>
</protein>
<accession>A0A6V8LYP8</accession>
<evidence type="ECO:0000313" key="2">
    <source>
        <dbReference type="Proteomes" id="UP000494245"/>
    </source>
</evidence>
<reference evidence="1 2" key="2">
    <citation type="submission" date="2020-05" db="EMBL/GenBank/DDBJ databases">
        <title>Draft genome sequence of Desulfovibrio sp. strainFSS-1.</title>
        <authorList>
            <person name="Shimoshige H."/>
            <person name="Kobayashi H."/>
            <person name="Maekawa T."/>
        </authorList>
    </citation>
    <scope>NUCLEOTIDE SEQUENCE [LARGE SCALE GENOMIC DNA]</scope>
    <source>
        <strain evidence="1 2">SIID29052-01</strain>
    </source>
</reference>
<dbReference type="EMBL" id="BLTE01000013">
    <property type="protein sequence ID" value="GFK94916.1"/>
    <property type="molecule type" value="Genomic_DNA"/>
</dbReference>
<dbReference type="Pfam" id="PF06996">
    <property type="entry name" value="T6SS_TssG"/>
    <property type="match status" value="1"/>
</dbReference>
<name>A0A6V8LYP8_9BACT</name>
<gene>
    <name evidence="1" type="ORF">NNJEOMEG_02764</name>
</gene>
<dbReference type="NCBIfam" id="TIGR03347">
    <property type="entry name" value="VI_chp_1"/>
    <property type="match status" value="1"/>
</dbReference>
<evidence type="ECO:0008006" key="3">
    <source>
        <dbReference type="Google" id="ProtNLM"/>
    </source>
</evidence>
<reference evidence="1 2" key="1">
    <citation type="submission" date="2020-04" db="EMBL/GenBank/DDBJ databases">
        <authorList>
            <consortium name="Desulfovibrio sp. FSS-1 genome sequencing consortium"/>
            <person name="Shimoshige H."/>
            <person name="Kobayashi H."/>
            <person name="Maekawa T."/>
        </authorList>
    </citation>
    <scope>NUCLEOTIDE SEQUENCE [LARGE SCALE GENOMIC DNA]</scope>
    <source>
        <strain evidence="1 2">SIID29052-01</strain>
    </source>
</reference>
<keyword evidence="2" id="KW-1185">Reference proteome</keyword>
<dbReference type="PANTHER" id="PTHR35564:SF3">
    <property type="entry name" value="TYPE VI SECRETION SYSTEM BASEPLATE SUBUNIT TSSG"/>
    <property type="match status" value="1"/>
</dbReference>
<dbReference type="Proteomes" id="UP000494245">
    <property type="component" value="Unassembled WGS sequence"/>
</dbReference>
<dbReference type="PANTHER" id="PTHR35564">
    <property type="match status" value="1"/>
</dbReference>
<evidence type="ECO:0000313" key="1">
    <source>
        <dbReference type="EMBL" id="GFK94916.1"/>
    </source>
</evidence>
<organism evidence="1 2">
    <name type="scientific">Fundidesulfovibrio magnetotacticus</name>
    <dbReference type="NCBI Taxonomy" id="2730080"/>
    <lineage>
        <taxon>Bacteria</taxon>
        <taxon>Pseudomonadati</taxon>
        <taxon>Thermodesulfobacteriota</taxon>
        <taxon>Desulfovibrionia</taxon>
        <taxon>Desulfovibrionales</taxon>
        <taxon>Desulfovibrionaceae</taxon>
        <taxon>Fundidesulfovibrio</taxon>
    </lineage>
</organism>
<dbReference type="RefSeq" id="WP_217270555.1">
    <property type="nucleotide sequence ID" value="NZ_BLTE01000013.1"/>
</dbReference>
<sequence length="344" mass="38620">MAGPDRGTLPAVIETLAAKPQGFSYFQAIRLLKLWAGKTSRDDAEEFYDAALRVRPYLSLSFPATDMTDVVISPPEEEGGEPRVEITATFLGLYGTGSPLPTFYTEELLEERSDDKSVSRDFLDILGDRSYVHFYRVWSKYRLMVKTLEEADPDYLDRLYCLLGLGHEELRSRLSRPSAALRYIGLFTQYPRSALGLRTMLADAVEGSRVSVEQCVHRWVPIPDDQRNVVGLANCALGEDCWVGHLVEDRMGKVVVEFADLEADRFHELLPGRELNYHVESLIGMYLVEPVEHDLLLKLRPGEVRRAQLGASLWSRLGYDTWLLHDGYAGSAEATFQGASGVPA</sequence>
<dbReference type="AlphaFoldDB" id="A0A6V8LYP8"/>
<comment type="caution">
    <text evidence="1">The sequence shown here is derived from an EMBL/GenBank/DDBJ whole genome shotgun (WGS) entry which is preliminary data.</text>
</comment>
<dbReference type="InterPro" id="IPR010732">
    <property type="entry name" value="T6SS_TssG-like"/>
</dbReference>
<proteinExistence type="predicted"/>